<proteinExistence type="predicted"/>
<reference evidence="2" key="1">
    <citation type="journal article" date="2022" name="bioRxiv">
        <title>Sequencing and chromosome-scale assembly of the giantPleurodeles waltlgenome.</title>
        <authorList>
            <person name="Brown T."/>
            <person name="Elewa A."/>
            <person name="Iarovenko S."/>
            <person name="Subramanian E."/>
            <person name="Araus A.J."/>
            <person name="Petzold A."/>
            <person name="Susuki M."/>
            <person name="Suzuki K.-i.T."/>
            <person name="Hayashi T."/>
            <person name="Toyoda A."/>
            <person name="Oliveira C."/>
            <person name="Osipova E."/>
            <person name="Leigh N.D."/>
            <person name="Simon A."/>
            <person name="Yun M.H."/>
        </authorList>
    </citation>
    <scope>NUCLEOTIDE SEQUENCE</scope>
    <source>
        <strain evidence="2">20211129_DDA</strain>
        <tissue evidence="2">Liver</tissue>
    </source>
</reference>
<evidence type="ECO:0000313" key="3">
    <source>
        <dbReference type="Proteomes" id="UP001066276"/>
    </source>
</evidence>
<comment type="caution">
    <text evidence="2">The sequence shown here is derived from an EMBL/GenBank/DDBJ whole genome shotgun (WGS) entry which is preliminary data.</text>
</comment>
<evidence type="ECO:0000256" key="1">
    <source>
        <dbReference type="SAM" id="MobiDB-lite"/>
    </source>
</evidence>
<dbReference type="AlphaFoldDB" id="A0AAV7PWG3"/>
<keyword evidence="3" id="KW-1185">Reference proteome</keyword>
<name>A0AAV7PWG3_PLEWA</name>
<dbReference type="Proteomes" id="UP001066276">
    <property type="component" value="Chromosome 7"/>
</dbReference>
<evidence type="ECO:0000313" key="2">
    <source>
        <dbReference type="EMBL" id="KAJ1131507.1"/>
    </source>
</evidence>
<feature type="region of interest" description="Disordered" evidence="1">
    <location>
        <begin position="136"/>
        <end position="160"/>
    </location>
</feature>
<feature type="region of interest" description="Disordered" evidence="1">
    <location>
        <begin position="71"/>
        <end position="99"/>
    </location>
</feature>
<dbReference type="EMBL" id="JANPWB010000011">
    <property type="protein sequence ID" value="KAJ1131507.1"/>
    <property type="molecule type" value="Genomic_DNA"/>
</dbReference>
<sequence>MSPHRTETSEKKAETGGMHTEKFWAKLVFDIKHKNASKFWITVSALKNPQGPVLDSNILEADRTSFLKHHFQQTKGEEDHVTPRNLSKPTQTDNPDAWNTSNVDSELAISWAGIQGLIDPNGVILRLSINWTRLSGPKSWPSSSMTPWPENQSRKPGGDP</sequence>
<gene>
    <name evidence="2" type="ORF">NDU88_009843</name>
</gene>
<feature type="compositionally biased region" description="Polar residues" evidence="1">
    <location>
        <begin position="140"/>
        <end position="151"/>
    </location>
</feature>
<accession>A0AAV7PWG3</accession>
<organism evidence="2 3">
    <name type="scientific">Pleurodeles waltl</name>
    <name type="common">Iberian ribbed newt</name>
    <dbReference type="NCBI Taxonomy" id="8319"/>
    <lineage>
        <taxon>Eukaryota</taxon>
        <taxon>Metazoa</taxon>
        <taxon>Chordata</taxon>
        <taxon>Craniata</taxon>
        <taxon>Vertebrata</taxon>
        <taxon>Euteleostomi</taxon>
        <taxon>Amphibia</taxon>
        <taxon>Batrachia</taxon>
        <taxon>Caudata</taxon>
        <taxon>Salamandroidea</taxon>
        <taxon>Salamandridae</taxon>
        <taxon>Pleurodelinae</taxon>
        <taxon>Pleurodeles</taxon>
    </lineage>
</organism>
<feature type="compositionally biased region" description="Polar residues" evidence="1">
    <location>
        <begin position="84"/>
        <end position="99"/>
    </location>
</feature>
<protein>
    <submittedName>
        <fullName evidence="2">Uncharacterized protein</fullName>
    </submittedName>
</protein>